<dbReference type="PANTHER" id="PTHR48081">
    <property type="entry name" value="AB HYDROLASE SUPERFAMILY PROTEIN C4A8.06C"/>
    <property type="match status" value="1"/>
</dbReference>
<keyword evidence="1 3" id="KW-0378">Hydrolase</keyword>
<evidence type="ECO:0000259" key="2">
    <source>
        <dbReference type="Pfam" id="PF07859"/>
    </source>
</evidence>
<dbReference type="InterPro" id="IPR050300">
    <property type="entry name" value="GDXG_lipolytic_enzyme"/>
</dbReference>
<dbReference type="SUPFAM" id="SSF53474">
    <property type="entry name" value="alpha/beta-Hydrolases"/>
    <property type="match status" value="1"/>
</dbReference>
<proteinExistence type="predicted"/>
<keyword evidence="4" id="KW-1185">Reference proteome</keyword>
<name>A0ABS5ESB2_9PROT</name>
<dbReference type="PANTHER" id="PTHR48081:SF33">
    <property type="entry name" value="KYNURENINE FORMAMIDASE"/>
    <property type="match status" value="1"/>
</dbReference>
<dbReference type="Gene3D" id="3.40.50.1820">
    <property type="entry name" value="alpha/beta hydrolase"/>
    <property type="match status" value="1"/>
</dbReference>
<dbReference type="Pfam" id="PF07859">
    <property type="entry name" value="Abhydrolase_3"/>
    <property type="match status" value="1"/>
</dbReference>
<dbReference type="InterPro" id="IPR013094">
    <property type="entry name" value="AB_hydrolase_3"/>
</dbReference>
<organism evidence="3 4">
    <name type="scientific">Plastoroseomonas hellenica</name>
    <dbReference type="NCBI Taxonomy" id="2687306"/>
    <lineage>
        <taxon>Bacteria</taxon>
        <taxon>Pseudomonadati</taxon>
        <taxon>Pseudomonadota</taxon>
        <taxon>Alphaproteobacteria</taxon>
        <taxon>Acetobacterales</taxon>
        <taxon>Acetobacteraceae</taxon>
        <taxon>Plastoroseomonas</taxon>
    </lineage>
</organism>
<dbReference type="Proteomes" id="UP001196870">
    <property type="component" value="Unassembled WGS sequence"/>
</dbReference>
<sequence length="276" mass="28831">MPPMDAEVPFDAEREYNNRARVPGHGAIIAGWARDAAAFRAAAPAGSRLAMPYGPGERQRFDLFGPAEGQPVAMFIHGGYWQALDGSFVSHCAAGLVARGVSAAVPTHDLAPAVPLAAIVEQARAAALALHRLTGRRILAMGHSAGGHLAAMLAATDWRAIDARLPERLVGAILPVSGLFELEPLLGTSVVAAMDLDRTTARAFSPRLLPSPGIPMHAVVGGEESPEYLRQTRDFAAAWGGSSEAVPGADHFTVLAPFADPAHPLVGRAAAMARLP</sequence>
<comment type="caution">
    <text evidence="3">The sequence shown here is derived from an EMBL/GenBank/DDBJ whole genome shotgun (WGS) entry which is preliminary data.</text>
</comment>
<evidence type="ECO:0000313" key="4">
    <source>
        <dbReference type="Proteomes" id="UP001196870"/>
    </source>
</evidence>
<dbReference type="GO" id="GO:0016787">
    <property type="term" value="F:hydrolase activity"/>
    <property type="evidence" value="ECO:0007669"/>
    <property type="project" value="UniProtKB-KW"/>
</dbReference>
<accession>A0ABS5ESB2</accession>
<protein>
    <submittedName>
        <fullName evidence="3">Alpha/beta hydrolase fold domain-containing protein</fullName>
    </submittedName>
</protein>
<feature type="domain" description="Alpha/beta hydrolase fold-3" evidence="2">
    <location>
        <begin position="74"/>
        <end position="169"/>
    </location>
</feature>
<evidence type="ECO:0000256" key="1">
    <source>
        <dbReference type="ARBA" id="ARBA00022801"/>
    </source>
</evidence>
<evidence type="ECO:0000313" key="3">
    <source>
        <dbReference type="EMBL" id="MBR0663185.1"/>
    </source>
</evidence>
<dbReference type="EMBL" id="JAAGBB010000002">
    <property type="protein sequence ID" value="MBR0663185.1"/>
    <property type="molecule type" value="Genomic_DNA"/>
</dbReference>
<dbReference type="InterPro" id="IPR029058">
    <property type="entry name" value="AB_hydrolase_fold"/>
</dbReference>
<reference evidence="4" key="1">
    <citation type="journal article" date="2021" name="Syst. Appl. Microbiol.">
        <title>Roseomonas hellenica sp. nov., isolated from roots of wild-growing Alkanna tinctoria.</title>
        <authorList>
            <person name="Rat A."/>
            <person name="Naranjo H.D."/>
            <person name="Lebbe L."/>
            <person name="Cnockaert M."/>
            <person name="Krigas N."/>
            <person name="Grigoriadou K."/>
            <person name="Maloupa E."/>
            <person name="Willems A."/>
        </authorList>
    </citation>
    <scope>NUCLEOTIDE SEQUENCE [LARGE SCALE GENOMIC DNA]</scope>
    <source>
        <strain evidence="4">LMG 31523</strain>
    </source>
</reference>
<gene>
    <name evidence="3" type="ORF">GXW71_02335</name>
</gene>